<comment type="caution">
    <text evidence="1">The sequence shown here is derived from an EMBL/GenBank/DDBJ whole genome shotgun (WGS) entry which is preliminary data.</text>
</comment>
<evidence type="ECO:0000313" key="1">
    <source>
        <dbReference type="EMBL" id="RLZ12723.1"/>
    </source>
</evidence>
<proteinExistence type="predicted"/>
<dbReference type="SUPFAM" id="SSF54060">
    <property type="entry name" value="His-Me finger endonucleases"/>
    <property type="match status" value="1"/>
</dbReference>
<dbReference type="RefSeq" id="WP_121933301.1">
    <property type="nucleotide sequence ID" value="NZ_RDOJ01000001.1"/>
</dbReference>
<dbReference type="InterPro" id="IPR044925">
    <property type="entry name" value="His-Me_finger_sf"/>
</dbReference>
<dbReference type="OrthoDB" id="6631788at2"/>
<protein>
    <submittedName>
        <fullName evidence="1">Uncharacterized protein</fullName>
    </submittedName>
</protein>
<dbReference type="Proteomes" id="UP000275348">
    <property type="component" value="Unassembled WGS sequence"/>
</dbReference>
<dbReference type="AlphaFoldDB" id="A0A3L9MI28"/>
<keyword evidence="2" id="KW-1185">Reference proteome</keyword>
<reference evidence="1 2" key="1">
    <citation type="submission" date="2018-10" db="EMBL/GenBank/DDBJ databases">
        <authorList>
            <person name="Chen X."/>
        </authorList>
    </citation>
    <scope>NUCLEOTIDE SEQUENCE [LARGE SCALE GENOMIC DNA]</scope>
    <source>
        <strain evidence="1 2">YIM 102668</strain>
    </source>
</reference>
<organism evidence="1 2">
    <name type="scientific">Faecalibacter macacae</name>
    <dbReference type="NCBI Taxonomy" id="1859289"/>
    <lineage>
        <taxon>Bacteria</taxon>
        <taxon>Pseudomonadati</taxon>
        <taxon>Bacteroidota</taxon>
        <taxon>Flavobacteriia</taxon>
        <taxon>Flavobacteriales</taxon>
        <taxon>Weeksellaceae</taxon>
        <taxon>Faecalibacter</taxon>
    </lineage>
</organism>
<dbReference type="Gene3D" id="3.90.75.20">
    <property type="match status" value="1"/>
</dbReference>
<dbReference type="EMBL" id="RDOJ01000001">
    <property type="protein sequence ID" value="RLZ12723.1"/>
    <property type="molecule type" value="Genomic_DNA"/>
</dbReference>
<gene>
    <name evidence="1" type="ORF">EAH69_00790</name>
</gene>
<name>A0A3L9MI28_9FLAO</name>
<accession>A0A3L9MI28</accession>
<sequence>MFKVLIGEKFKDLVLEEGLKFTYAISNYGRLVRYTNVIEDGAELKGSLINGYKVFRYKISEKGKVKNYSKMFSRMVAENFLEQPTEEQKYLLHKDYTKDNCQAKNLFWATTEEFRTHFMGSPLYKEGVKKSQETRKKMDGNKLTTTQVIRIKKMISDPNRKTRLKLIAKQFGISEMQLYRIKSGENWGHIKI</sequence>
<evidence type="ECO:0000313" key="2">
    <source>
        <dbReference type="Proteomes" id="UP000275348"/>
    </source>
</evidence>